<protein>
    <submittedName>
        <fullName evidence="2">Helix-turn-helix transcriptional regulator</fullName>
    </submittedName>
</protein>
<accession>A0A9D9H7Q0</accession>
<dbReference type="AlphaFoldDB" id="A0A9D9H7Q0"/>
<dbReference type="GO" id="GO:0003677">
    <property type="term" value="F:DNA binding"/>
    <property type="evidence" value="ECO:0007669"/>
    <property type="project" value="InterPro"/>
</dbReference>
<evidence type="ECO:0000313" key="3">
    <source>
        <dbReference type="Proteomes" id="UP000823619"/>
    </source>
</evidence>
<gene>
    <name evidence="2" type="ORF">IAC23_00575</name>
</gene>
<dbReference type="SUPFAM" id="SSF47413">
    <property type="entry name" value="lambda repressor-like DNA-binding domains"/>
    <property type="match status" value="1"/>
</dbReference>
<organism evidence="2 3">
    <name type="scientific">Candidatus Cryptobacteroides merdavium</name>
    <dbReference type="NCBI Taxonomy" id="2840769"/>
    <lineage>
        <taxon>Bacteria</taxon>
        <taxon>Pseudomonadati</taxon>
        <taxon>Bacteroidota</taxon>
        <taxon>Bacteroidia</taxon>
        <taxon>Bacteroidales</taxon>
        <taxon>Candidatus Cryptobacteroides</taxon>
    </lineage>
</organism>
<dbReference type="Proteomes" id="UP000823619">
    <property type="component" value="Unassembled WGS sequence"/>
</dbReference>
<comment type="caution">
    <text evidence="2">The sequence shown here is derived from an EMBL/GenBank/DDBJ whole genome shotgun (WGS) entry which is preliminary data.</text>
</comment>
<dbReference type="InterPro" id="IPR001387">
    <property type="entry name" value="Cro/C1-type_HTH"/>
</dbReference>
<feature type="domain" description="HTH cro/C1-type" evidence="1">
    <location>
        <begin position="16"/>
        <end position="65"/>
    </location>
</feature>
<reference evidence="2" key="1">
    <citation type="submission" date="2020-10" db="EMBL/GenBank/DDBJ databases">
        <authorList>
            <person name="Gilroy R."/>
        </authorList>
    </citation>
    <scope>NUCLEOTIDE SEQUENCE</scope>
    <source>
        <strain evidence="2">D5-748</strain>
    </source>
</reference>
<dbReference type="PROSITE" id="PS50943">
    <property type="entry name" value="HTH_CROC1"/>
    <property type="match status" value="1"/>
</dbReference>
<name>A0A9D9H7Q0_9BACT</name>
<proteinExistence type="predicted"/>
<reference evidence="2" key="2">
    <citation type="journal article" date="2021" name="PeerJ">
        <title>Extensive microbial diversity within the chicken gut microbiome revealed by metagenomics and culture.</title>
        <authorList>
            <person name="Gilroy R."/>
            <person name="Ravi A."/>
            <person name="Getino M."/>
            <person name="Pursley I."/>
            <person name="Horton D.L."/>
            <person name="Alikhan N.F."/>
            <person name="Baker D."/>
            <person name="Gharbi K."/>
            <person name="Hall N."/>
            <person name="Watson M."/>
            <person name="Adriaenssens E.M."/>
            <person name="Foster-Nyarko E."/>
            <person name="Jarju S."/>
            <person name="Secka A."/>
            <person name="Antonio M."/>
            <person name="Oren A."/>
            <person name="Chaudhuri R.R."/>
            <person name="La Ragione R."/>
            <person name="Hildebrand F."/>
            <person name="Pallen M.J."/>
        </authorList>
    </citation>
    <scope>NUCLEOTIDE SEQUENCE</scope>
    <source>
        <strain evidence="2">D5-748</strain>
    </source>
</reference>
<dbReference type="InterPro" id="IPR010982">
    <property type="entry name" value="Lambda_DNA-bd_dom_sf"/>
</dbReference>
<evidence type="ECO:0000259" key="1">
    <source>
        <dbReference type="PROSITE" id="PS50943"/>
    </source>
</evidence>
<dbReference type="CDD" id="cd00093">
    <property type="entry name" value="HTH_XRE"/>
    <property type="match status" value="1"/>
</dbReference>
<dbReference type="Gene3D" id="1.10.260.40">
    <property type="entry name" value="lambda repressor-like DNA-binding domains"/>
    <property type="match status" value="1"/>
</dbReference>
<sequence>MTTLPEKTYFEVHAEELLKQAGLNKARFAEQMGVARQNVQKIFGTKNVFTLLKAVEILGVPLNTLIGGEKTNSPAAIIGFVEINGEIYKIKDKKDIEDLMSKV</sequence>
<dbReference type="EMBL" id="JADIMO010000011">
    <property type="protein sequence ID" value="MBO8444180.1"/>
    <property type="molecule type" value="Genomic_DNA"/>
</dbReference>
<evidence type="ECO:0000313" key="2">
    <source>
        <dbReference type="EMBL" id="MBO8444180.1"/>
    </source>
</evidence>